<evidence type="ECO:0000256" key="1">
    <source>
        <dbReference type="ARBA" id="ARBA00022801"/>
    </source>
</evidence>
<evidence type="ECO:0000313" key="4">
    <source>
        <dbReference type="Proteomes" id="UP000473014"/>
    </source>
</evidence>
<dbReference type="NCBIfam" id="TIGR02022">
    <property type="entry name" value="hutF"/>
    <property type="match status" value="1"/>
</dbReference>
<dbReference type="Proteomes" id="UP000473014">
    <property type="component" value="Unassembled WGS sequence"/>
</dbReference>
<dbReference type="InterPro" id="IPR006680">
    <property type="entry name" value="Amidohydro-rel"/>
</dbReference>
<dbReference type="EMBL" id="WIXO01000001">
    <property type="protein sequence ID" value="MTE19334.1"/>
    <property type="molecule type" value="Genomic_DNA"/>
</dbReference>
<evidence type="ECO:0000259" key="2">
    <source>
        <dbReference type="Pfam" id="PF01979"/>
    </source>
</evidence>
<comment type="caution">
    <text evidence="3">The sequence shown here is derived from an EMBL/GenBank/DDBJ whole genome shotgun (WGS) entry which is preliminary data.</text>
</comment>
<dbReference type="Pfam" id="PF01979">
    <property type="entry name" value="Amidohydro_1"/>
    <property type="match status" value="1"/>
</dbReference>
<dbReference type="InterPro" id="IPR010252">
    <property type="entry name" value="HutF"/>
</dbReference>
<feature type="domain" description="Amidohydrolase-related" evidence="2">
    <location>
        <begin position="60"/>
        <end position="433"/>
    </location>
</feature>
<proteinExistence type="predicted"/>
<accession>A0A6G2BAT3</accession>
<dbReference type="RefSeq" id="WP_162466780.1">
    <property type="nucleotide sequence ID" value="NZ_WIXO01000001.1"/>
</dbReference>
<dbReference type="AlphaFoldDB" id="A0A6G2BAT3"/>
<dbReference type="GO" id="GO:0050416">
    <property type="term" value="F:formimidoylglutamate deiminase activity"/>
    <property type="evidence" value="ECO:0007669"/>
    <property type="project" value="UniProtKB-EC"/>
</dbReference>
<dbReference type="PANTHER" id="PTHR43794:SF11">
    <property type="entry name" value="AMIDOHYDROLASE-RELATED DOMAIN-CONTAINING PROTEIN"/>
    <property type="match status" value="1"/>
</dbReference>
<dbReference type="SUPFAM" id="SSF51556">
    <property type="entry name" value="Metallo-dependent hydrolases"/>
    <property type="match status" value="1"/>
</dbReference>
<keyword evidence="4" id="KW-1185">Reference proteome</keyword>
<dbReference type="Gene3D" id="2.30.40.10">
    <property type="entry name" value="Urease, subunit C, domain 1"/>
    <property type="match status" value="1"/>
</dbReference>
<keyword evidence="1 3" id="KW-0378">Hydrolase</keyword>
<dbReference type="Gene3D" id="3.20.20.140">
    <property type="entry name" value="Metal-dependent hydrolases"/>
    <property type="match status" value="1"/>
</dbReference>
<organism evidence="3 4">
    <name type="scientific">Streptomyces taklimakanensis</name>
    <dbReference type="NCBI Taxonomy" id="2569853"/>
    <lineage>
        <taxon>Bacteria</taxon>
        <taxon>Bacillati</taxon>
        <taxon>Actinomycetota</taxon>
        <taxon>Actinomycetes</taxon>
        <taxon>Kitasatosporales</taxon>
        <taxon>Streptomycetaceae</taxon>
        <taxon>Streptomyces</taxon>
    </lineage>
</organism>
<evidence type="ECO:0000313" key="3">
    <source>
        <dbReference type="EMBL" id="MTE19334.1"/>
    </source>
</evidence>
<gene>
    <name evidence="3" type="ORF">F0L17_09380</name>
</gene>
<reference evidence="3 4" key="1">
    <citation type="submission" date="2019-11" db="EMBL/GenBank/DDBJ databases">
        <authorList>
            <person name="Yuan L."/>
        </authorList>
    </citation>
    <scope>NUCLEOTIDE SEQUENCE [LARGE SCALE GENOMIC DNA]</scope>
    <source>
        <strain evidence="3 4">TRM43335</strain>
    </source>
</reference>
<dbReference type="InterPro" id="IPR011059">
    <property type="entry name" value="Metal-dep_hydrolase_composite"/>
</dbReference>
<dbReference type="NCBIfam" id="NF006681">
    <property type="entry name" value="PRK09229.1-2"/>
    <property type="match status" value="1"/>
</dbReference>
<name>A0A6G2BAT3_9ACTN</name>
<dbReference type="SUPFAM" id="SSF51338">
    <property type="entry name" value="Composite domain of metallo-dependent hydrolases"/>
    <property type="match status" value="1"/>
</dbReference>
<dbReference type="InterPro" id="IPR032466">
    <property type="entry name" value="Metal_Hydrolase"/>
</dbReference>
<dbReference type="EC" id="3.5.3.13" evidence="3"/>
<protein>
    <submittedName>
        <fullName evidence="3">Formimidoylglutamate deiminase</fullName>
        <ecNumber evidence="3">3.5.3.13</ecNumber>
    </submittedName>
</protein>
<dbReference type="InterPro" id="IPR050287">
    <property type="entry name" value="MTA/SAH_deaminase"/>
</dbReference>
<sequence length="459" mass="47925">MSDAPPTAAPEAVYWAEHAWTGGAVEAGTVIETAGGRITAVRTGVETPPPGAEPLRGLTVPGLANAHSHAFHRALRGTVQTGSGTFWTWREVMYSVADRLTPDGYFALARAVYAEMALAGITCVGEFHYLHHGPGGTPYGDPNAMGHALIAAAAEAGVRITLLDTCYLASGLLTAHRGAELDRHQLRFGDGTADAWAERVSALRPQGDHARVGAAIHSVRAVPAVEAGTVARWAQERNAPLHVHLSEQPAENDACLAVHGRTPTRLLADHDVLGPRTTAVHATHPTAADIALLGGTGTGVCVCPTTERDLADGIGPAADLMRAGSPLCLGSDSHAVIDLLEEARAMELDERLRTRTRGHWTAAQLLGSAGERGHAALGWPEAGRLEPGRLADFATIALDSVRTAGPPPRLAVETAVFAATAADVRHTIVGGRHVVRDGAHRSVPDVPAALADAIRQGAR</sequence>
<dbReference type="PANTHER" id="PTHR43794">
    <property type="entry name" value="AMINOHYDROLASE SSNA-RELATED"/>
    <property type="match status" value="1"/>
</dbReference>